<keyword evidence="3" id="KW-0862">Zinc</keyword>
<dbReference type="Proteomes" id="UP000320762">
    <property type="component" value="Unassembled WGS sequence"/>
</dbReference>
<organism evidence="6 7">
    <name type="scientific">Schizophyllum amplum</name>
    <dbReference type="NCBI Taxonomy" id="97359"/>
    <lineage>
        <taxon>Eukaryota</taxon>
        <taxon>Fungi</taxon>
        <taxon>Dikarya</taxon>
        <taxon>Basidiomycota</taxon>
        <taxon>Agaricomycotina</taxon>
        <taxon>Agaricomycetes</taxon>
        <taxon>Agaricomycetidae</taxon>
        <taxon>Agaricales</taxon>
        <taxon>Schizophyllaceae</taxon>
        <taxon>Schizophyllum</taxon>
    </lineage>
</organism>
<dbReference type="Gene3D" id="6.10.140.2220">
    <property type="match status" value="1"/>
</dbReference>
<keyword evidence="7" id="KW-1185">Reference proteome</keyword>
<protein>
    <recommendedName>
        <fullName evidence="5">MYND-type domain-containing protein</fullName>
    </recommendedName>
</protein>
<sequence length="256" mass="29398">MDRFLSAEGIAEVMSFVASTPPAPEDVTDEHRGVIINGQILIFRTMPQRAQMIIHCEYAAKYLPQTIQRWRNNSSVMSVAPLILSEIQWCPYFLHAMFRACNQDLAAMQVKRTLDAAEAIEGMKQDELDRILEFLATLLLVQDRKDIPESDLSVLLTKLKIWQRRYPDDLEQNLAKRCSVLITRPPALTIDWLPSWRHRVLKGVELCAEVRCIQSVAGDGGPLLRCSRCKSTVYCCREHQKAHWPTHKAYCFKTEQ</sequence>
<dbReference type="SUPFAM" id="SSF144232">
    <property type="entry name" value="HIT/MYND zinc finger-like"/>
    <property type="match status" value="1"/>
</dbReference>
<dbReference type="Pfam" id="PF01753">
    <property type="entry name" value="zf-MYND"/>
    <property type="match status" value="1"/>
</dbReference>
<feature type="domain" description="MYND-type" evidence="5">
    <location>
        <begin position="209"/>
        <end position="251"/>
    </location>
</feature>
<evidence type="ECO:0000313" key="6">
    <source>
        <dbReference type="EMBL" id="TRM69283.1"/>
    </source>
</evidence>
<evidence type="ECO:0000256" key="1">
    <source>
        <dbReference type="ARBA" id="ARBA00022723"/>
    </source>
</evidence>
<reference evidence="6 7" key="1">
    <citation type="journal article" date="2019" name="New Phytol.">
        <title>Comparative genomics reveals unique wood-decay strategies and fruiting body development in the Schizophyllaceae.</title>
        <authorList>
            <person name="Almasi E."/>
            <person name="Sahu N."/>
            <person name="Krizsan K."/>
            <person name="Balint B."/>
            <person name="Kovacs G.M."/>
            <person name="Kiss B."/>
            <person name="Cseklye J."/>
            <person name="Drula E."/>
            <person name="Henrissat B."/>
            <person name="Nagy I."/>
            <person name="Chovatia M."/>
            <person name="Adam C."/>
            <person name="LaButti K."/>
            <person name="Lipzen A."/>
            <person name="Riley R."/>
            <person name="Grigoriev I.V."/>
            <person name="Nagy L.G."/>
        </authorList>
    </citation>
    <scope>NUCLEOTIDE SEQUENCE [LARGE SCALE GENOMIC DNA]</scope>
    <source>
        <strain evidence="6 7">NL-1724</strain>
    </source>
</reference>
<keyword evidence="2 4" id="KW-0863">Zinc-finger</keyword>
<dbReference type="InterPro" id="IPR002893">
    <property type="entry name" value="Znf_MYND"/>
</dbReference>
<keyword evidence="1" id="KW-0479">Metal-binding</keyword>
<dbReference type="AlphaFoldDB" id="A0A550CWY0"/>
<evidence type="ECO:0000256" key="4">
    <source>
        <dbReference type="PROSITE-ProRule" id="PRU00134"/>
    </source>
</evidence>
<evidence type="ECO:0000313" key="7">
    <source>
        <dbReference type="Proteomes" id="UP000320762"/>
    </source>
</evidence>
<dbReference type="OrthoDB" id="432970at2759"/>
<accession>A0A550CWY0</accession>
<dbReference type="GO" id="GO:0008270">
    <property type="term" value="F:zinc ion binding"/>
    <property type="evidence" value="ECO:0007669"/>
    <property type="project" value="UniProtKB-KW"/>
</dbReference>
<evidence type="ECO:0000256" key="3">
    <source>
        <dbReference type="ARBA" id="ARBA00022833"/>
    </source>
</evidence>
<gene>
    <name evidence="6" type="ORF">BD626DRAFT_473559</name>
</gene>
<dbReference type="STRING" id="97359.A0A550CWY0"/>
<comment type="caution">
    <text evidence="6">The sequence shown here is derived from an EMBL/GenBank/DDBJ whole genome shotgun (WGS) entry which is preliminary data.</text>
</comment>
<dbReference type="EMBL" id="VDMD01000001">
    <property type="protein sequence ID" value="TRM69283.1"/>
    <property type="molecule type" value="Genomic_DNA"/>
</dbReference>
<name>A0A550CWY0_9AGAR</name>
<proteinExistence type="predicted"/>
<evidence type="ECO:0000259" key="5">
    <source>
        <dbReference type="PROSITE" id="PS50865"/>
    </source>
</evidence>
<dbReference type="PROSITE" id="PS50865">
    <property type="entry name" value="ZF_MYND_2"/>
    <property type="match status" value="1"/>
</dbReference>
<evidence type="ECO:0000256" key="2">
    <source>
        <dbReference type="ARBA" id="ARBA00022771"/>
    </source>
</evidence>